<dbReference type="EMBL" id="CP159534">
    <property type="protein sequence ID" value="XCJ74032.1"/>
    <property type="molecule type" value="Genomic_DNA"/>
</dbReference>
<dbReference type="InterPro" id="IPR000515">
    <property type="entry name" value="MetI-like"/>
</dbReference>
<reference evidence="10" key="1">
    <citation type="submission" date="2024-06" db="EMBL/GenBank/DDBJ databases">
        <title>Streptomyces sp. strain HUAS MG91 genome sequences.</title>
        <authorList>
            <person name="Mo P."/>
        </authorList>
    </citation>
    <scope>NUCLEOTIDE SEQUENCE</scope>
    <source>
        <strain evidence="10">HUAS MG91</strain>
    </source>
</reference>
<gene>
    <name evidence="10" type="ORF">ABII15_30495</name>
</gene>
<evidence type="ECO:0000259" key="9">
    <source>
        <dbReference type="PROSITE" id="PS50928"/>
    </source>
</evidence>
<dbReference type="RefSeq" id="WP_353945480.1">
    <property type="nucleotide sequence ID" value="NZ_CP159534.1"/>
</dbReference>
<protein>
    <submittedName>
        <fullName evidence="10">Carbohydrate ABC transporter permease</fullName>
    </submittedName>
</protein>
<dbReference type="GO" id="GO:0055085">
    <property type="term" value="P:transmembrane transport"/>
    <property type="evidence" value="ECO:0007669"/>
    <property type="project" value="InterPro"/>
</dbReference>
<feature type="transmembrane region" description="Helical" evidence="7">
    <location>
        <begin position="138"/>
        <end position="160"/>
    </location>
</feature>
<feature type="region of interest" description="Disordered" evidence="8">
    <location>
        <begin position="1"/>
        <end position="32"/>
    </location>
</feature>
<keyword evidence="2 7" id="KW-0813">Transport</keyword>
<sequence>MVVLEADPEAAARKRPKARPAGRDDGGGSVEREESRSPVRWALLGVLFVVMVVPIYLLIVNAFKSQQEILDNPFSIPLGGLTFEHMGAAISSPQFNVIGGYGFTLFLVVMVDVLCIVLAGPAAYAIARSLKKRTQLVLLYFLAGTFIPGAAVIIPVIYVLREIGLANTVTGLVAHDVASTLPVSIFLFVGFIRTIPVDIDHAATIDGAGRYRTFWTIIFPLMRPAVVTVLILNSIGIWNDFISPQILLSPSSGHYTVTTAIYAGISQYSTDLTKVFPNLLLAVAPVVIFFIYMQRHIISGLTVGAVKG</sequence>
<feature type="transmembrane region" description="Helical" evidence="7">
    <location>
        <begin position="275"/>
        <end position="293"/>
    </location>
</feature>
<dbReference type="PANTHER" id="PTHR32243">
    <property type="entry name" value="MALTOSE TRANSPORT SYSTEM PERMEASE-RELATED"/>
    <property type="match status" value="1"/>
</dbReference>
<feature type="transmembrane region" description="Helical" evidence="7">
    <location>
        <begin position="172"/>
        <end position="192"/>
    </location>
</feature>
<keyword evidence="5 7" id="KW-1133">Transmembrane helix</keyword>
<name>A0AAU8J1B8_9ACTN</name>
<organism evidence="10">
    <name type="scientific">Streptomyces tabacisoli</name>
    <dbReference type="NCBI Taxonomy" id="3156398"/>
    <lineage>
        <taxon>Bacteria</taxon>
        <taxon>Bacillati</taxon>
        <taxon>Actinomycetota</taxon>
        <taxon>Actinomycetes</taxon>
        <taxon>Kitasatosporales</taxon>
        <taxon>Streptomycetaceae</taxon>
        <taxon>Streptomyces</taxon>
    </lineage>
</organism>
<proteinExistence type="inferred from homology"/>
<dbReference type="GO" id="GO:0005886">
    <property type="term" value="C:plasma membrane"/>
    <property type="evidence" value="ECO:0007669"/>
    <property type="project" value="UniProtKB-SubCell"/>
</dbReference>
<feature type="transmembrane region" description="Helical" evidence="7">
    <location>
        <begin position="101"/>
        <end position="126"/>
    </location>
</feature>
<dbReference type="InterPro" id="IPR050901">
    <property type="entry name" value="BP-dep_ABC_trans_perm"/>
</dbReference>
<dbReference type="CDD" id="cd06261">
    <property type="entry name" value="TM_PBP2"/>
    <property type="match status" value="1"/>
</dbReference>
<comment type="similarity">
    <text evidence="7">Belongs to the binding-protein-dependent transport system permease family.</text>
</comment>
<evidence type="ECO:0000256" key="3">
    <source>
        <dbReference type="ARBA" id="ARBA00022475"/>
    </source>
</evidence>
<evidence type="ECO:0000256" key="6">
    <source>
        <dbReference type="ARBA" id="ARBA00023136"/>
    </source>
</evidence>
<dbReference type="KEGG" id="stac:ABII15_30495"/>
<evidence type="ECO:0000256" key="1">
    <source>
        <dbReference type="ARBA" id="ARBA00004651"/>
    </source>
</evidence>
<evidence type="ECO:0000256" key="2">
    <source>
        <dbReference type="ARBA" id="ARBA00022448"/>
    </source>
</evidence>
<accession>A0AAU8J1B8</accession>
<dbReference type="InterPro" id="IPR035906">
    <property type="entry name" value="MetI-like_sf"/>
</dbReference>
<keyword evidence="4 7" id="KW-0812">Transmembrane</keyword>
<dbReference type="SUPFAM" id="SSF161098">
    <property type="entry name" value="MetI-like"/>
    <property type="match status" value="1"/>
</dbReference>
<evidence type="ECO:0000256" key="4">
    <source>
        <dbReference type="ARBA" id="ARBA00022692"/>
    </source>
</evidence>
<dbReference type="PROSITE" id="PS50928">
    <property type="entry name" value="ABC_TM1"/>
    <property type="match status" value="1"/>
</dbReference>
<feature type="compositionally biased region" description="Basic and acidic residues" evidence="8">
    <location>
        <begin position="21"/>
        <end position="32"/>
    </location>
</feature>
<evidence type="ECO:0000256" key="5">
    <source>
        <dbReference type="ARBA" id="ARBA00022989"/>
    </source>
</evidence>
<evidence type="ECO:0000256" key="7">
    <source>
        <dbReference type="RuleBase" id="RU363032"/>
    </source>
</evidence>
<evidence type="ECO:0000313" key="10">
    <source>
        <dbReference type="EMBL" id="XCJ74032.1"/>
    </source>
</evidence>
<evidence type="ECO:0000256" key="8">
    <source>
        <dbReference type="SAM" id="MobiDB-lite"/>
    </source>
</evidence>
<comment type="subcellular location">
    <subcellularLocation>
        <location evidence="1 7">Cell membrane</location>
        <topology evidence="1 7">Multi-pass membrane protein</topology>
    </subcellularLocation>
</comment>
<dbReference type="PANTHER" id="PTHR32243:SF24">
    <property type="entry name" value="DIACETYLCHITOBIOSE UPTAKE SYSTEM PERMEASE PROTEIN NGCG"/>
    <property type="match status" value="1"/>
</dbReference>
<feature type="transmembrane region" description="Helical" evidence="7">
    <location>
        <begin position="213"/>
        <end position="238"/>
    </location>
</feature>
<dbReference type="AlphaFoldDB" id="A0AAU8J1B8"/>
<dbReference type="Gene3D" id="1.10.3720.10">
    <property type="entry name" value="MetI-like"/>
    <property type="match status" value="1"/>
</dbReference>
<dbReference type="Pfam" id="PF00528">
    <property type="entry name" value="BPD_transp_1"/>
    <property type="match status" value="1"/>
</dbReference>
<feature type="transmembrane region" description="Helical" evidence="7">
    <location>
        <begin position="41"/>
        <end position="63"/>
    </location>
</feature>
<feature type="domain" description="ABC transmembrane type-1" evidence="9">
    <location>
        <begin position="101"/>
        <end position="293"/>
    </location>
</feature>
<keyword evidence="3" id="KW-1003">Cell membrane</keyword>
<keyword evidence="6 7" id="KW-0472">Membrane</keyword>